<name>A0A4V4H192_9BACT</name>
<evidence type="ECO:0000259" key="1">
    <source>
        <dbReference type="Pfam" id="PF12674"/>
    </source>
</evidence>
<evidence type="ECO:0000313" key="3">
    <source>
        <dbReference type="Proteomes" id="UP000306918"/>
    </source>
</evidence>
<dbReference type="EMBL" id="STFF01000003">
    <property type="protein sequence ID" value="THU39536.1"/>
    <property type="molecule type" value="Genomic_DNA"/>
</dbReference>
<reference evidence="2 3" key="1">
    <citation type="submission" date="2019-04" db="EMBL/GenBank/DDBJ databases">
        <title>Niastella caeni sp. nov., isolated from activated sludge.</title>
        <authorList>
            <person name="Sheng M."/>
        </authorList>
    </citation>
    <scope>NUCLEOTIDE SEQUENCE [LARGE SCALE GENOMIC DNA]</scope>
    <source>
        <strain evidence="2 3">HX-2-15</strain>
    </source>
</reference>
<accession>A0A4V4H192</accession>
<dbReference type="InterPro" id="IPR025868">
    <property type="entry name" value="Zn_ribbon_dom_put"/>
</dbReference>
<evidence type="ECO:0000313" key="2">
    <source>
        <dbReference type="EMBL" id="THU39536.1"/>
    </source>
</evidence>
<feature type="domain" description="Putative zinc ribbon" evidence="1">
    <location>
        <begin position="6"/>
        <end position="83"/>
    </location>
</feature>
<sequence>MANKHFCQSCSMPMDSPELFGTEKNGAKNSDYCKYCYSDGAFTNPGLTLEEMKLHMMKRLGKDKLPEHIIEVAISRLPYLKRWSGSKVTLL</sequence>
<proteinExistence type="predicted"/>
<keyword evidence="3" id="KW-1185">Reference proteome</keyword>
<comment type="caution">
    <text evidence="2">The sequence shown here is derived from an EMBL/GenBank/DDBJ whole genome shotgun (WGS) entry which is preliminary data.</text>
</comment>
<dbReference type="OrthoDB" id="9801008at2"/>
<dbReference type="RefSeq" id="WP_136577668.1">
    <property type="nucleotide sequence ID" value="NZ_STFF01000003.1"/>
</dbReference>
<protein>
    <recommendedName>
        <fullName evidence="1">Putative zinc ribbon domain-containing protein</fullName>
    </recommendedName>
</protein>
<organism evidence="2 3">
    <name type="scientific">Niastella caeni</name>
    <dbReference type="NCBI Taxonomy" id="2569763"/>
    <lineage>
        <taxon>Bacteria</taxon>
        <taxon>Pseudomonadati</taxon>
        <taxon>Bacteroidota</taxon>
        <taxon>Chitinophagia</taxon>
        <taxon>Chitinophagales</taxon>
        <taxon>Chitinophagaceae</taxon>
        <taxon>Niastella</taxon>
    </lineage>
</organism>
<dbReference type="Pfam" id="PF12674">
    <property type="entry name" value="Zn_ribbon_2"/>
    <property type="match status" value="1"/>
</dbReference>
<dbReference type="Proteomes" id="UP000306918">
    <property type="component" value="Unassembled WGS sequence"/>
</dbReference>
<gene>
    <name evidence="2" type="ORF">FAM09_13610</name>
</gene>
<dbReference type="AlphaFoldDB" id="A0A4V4H192"/>